<accession>A0A2P2NTQ2</accession>
<proteinExistence type="predicted"/>
<evidence type="ECO:0000313" key="1">
    <source>
        <dbReference type="EMBL" id="MBX45882.1"/>
    </source>
</evidence>
<sequence length="24" mass="2948">MRLHCFPTIQNKKEAKCGERRMNR</sequence>
<dbReference type="AlphaFoldDB" id="A0A2P2NTQ2"/>
<protein>
    <submittedName>
        <fullName evidence="1">Uncharacterized protein</fullName>
    </submittedName>
</protein>
<reference evidence="1" key="1">
    <citation type="submission" date="2018-02" db="EMBL/GenBank/DDBJ databases">
        <title>Rhizophora mucronata_Transcriptome.</title>
        <authorList>
            <person name="Meera S.P."/>
            <person name="Sreeshan A."/>
            <person name="Augustine A."/>
        </authorList>
    </citation>
    <scope>NUCLEOTIDE SEQUENCE</scope>
    <source>
        <tissue evidence="1">Leaf</tissue>
    </source>
</reference>
<name>A0A2P2NTQ2_RHIMU</name>
<organism evidence="1">
    <name type="scientific">Rhizophora mucronata</name>
    <name type="common">Asiatic mangrove</name>
    <dbReference type="NCBI Taxonomy" id="61149"/>
    <lineage>
        <taxon>Eukaryota</taxon>
        <taxon>Viridiplantae</taxon>
        <taxon>Streptophyta</taxon>
        <taxon>Embryophyta</taxon>
        <taxon>Tracheophyta</taxon>
        <taxon>Spermatophyta</taxon>
        <taxon>Magnoliopsida</taxon>
        <taxon>eudicotyledons</taxon>
        <taxon>Gunneridae</taxon>
        <taxon>Pentapetalae</taxon>
        <taxon>rosids</taxon>
        <taxon>fabids</taxon>
        <taxon>Malpighiales</taxon>
        <taxon>Rhizophoraceae</taxon>
        <taxon>Rhizophora</taxon>
    </lineage>
</organism>
<dbReference type="EMBL" id="GGEC01065398">
    <property type="protein sequence ID" value="MBX45882.1"/>
    <property type="molecule type" value="Transcribed_RNA"/>
</dbReference>